<proteinExistence type="predicted"/>
<dbReference type="InterPro" id="IPR024775">
    <property type="entry name" value="DinB-like"/>
</dbReference>
<dbReference type="Pfam" id="PF12867">
    <property type="entry name" value="DinB_2"/>
    <property type="match status" value="1"/>
</dbReference>
<dbReference type="Gene3D" id="2.40.33.20">
    <property type="entry name" value="PK beta-barrel domain-like"/>
    <property type="match status" value="1"/>
</dbReference>
<dbReference type="InterPro" id="IPR005302">
    <property type="entry name" value="MoCF_Sase_C"/>
</dbReference>
<dbReference type="InterPro" id="IPR011037">
    <property type="entry name" value="Pyrv_Knase-like_insert_dom_sf"/>
</dbReference>
<feature type="domain" description="MOSC" evidence="1">
    <location>
        <begin position="203"/>
        <end position="338"/>
    </location>
</feature>
<dbReference type="SUPFAM" id="SSF109854">
    <property type="entry name" value="DinB/YfiT-like putative metalloenzymes"/>
    <property type="match status" value="1"/>
</dbReference>
<dbReference type="Pfam" id="PF03473">
    <property type="entry name" value="MOSC"/>
    <property type="match status" value="1"/>
</dbReference>
<dbReference type="EMBL" id="JADJZA010000001">
    <property type="protein sequence ID" value="MBK9296186.1"/>
    <property type="molecule type" value="Genomic_DNA"/>
</dbReference>
<dbReference type="InterPro" id="IPR052353">
    <property type="entry name" value="Benzoxazolinone_Detox_Enz"/>
</dbReference>
<accession>A0A936TC78</accession>
<dbReference type="PROSITE" id="PS51340">
    <property type="entry name" value="MOSC"/>
    <property type="match status" value="1"/>
</dbReference>
<dbReference type="PANTHER" id="PTHR30212">
    <property type="entry name" value="PROTEIN YIIM"/>
    <property type="match status" value="1"/>
</dbReference>
<dbReference type="SUPFAM" id="SSF50800">
    <property type="entry name" value="PK beta-barrel domain-like"/>
    <property type="match status" value="1"/>
</dbReference>
<dbReference type="Gene3D" id="1.20.120.450">
    <property type="entry name" value="dinb family like domain"/>
    <property type="match status" value="1"/>
</dbReference>
<evidence type="ECO:0000313" key="3">
    <source>
        <dbReference type="Proteomes" id="UP000727993"/>
    </source>
</evidence>
<dbReference type="InterPro" id="IPR034660">
    <property type="entry name" value="DinB/YfiT-like"/>
</dbReference>
<dbReference type="GO" id="GO:0003824">
    <property type="term" value="F:catalytic activity"/>
    <property type="evidence" value="ECO:0007669"/>
    <property type="project" value="InterPro"/>
</dbReference>
<evidence type="ECO:0000259" key="1">
    <source>
        <dbReference type="PROSITE" id="PS51340"/>
    </source>
</evidence>
<name>A0A936TC78_9ACTN</name>
<comment type="caution">
    <text evidence="2">The sequence shown here is derived from an EMBL/GenBank/DDBJ whole genome shotgun (WGS) entry which is preliminary data.</text>
</comment>
<gene>
    <name evidence="2" type="ORF">IPN02_04810</name>
</gene>
<dbReference type="Proteomes" id="UP000727993">
    <property type="component" value="Unassembled WGS sequence"/>
</dbReference>
<organism evidence="2 3">
    <name type="scientific">Candidatus Neomicrothrix subdominans</name>
    <dbReference type="NCBI Taxonomy" id="2954438"/>
    <lineage>
        <taxon>Bacteria</taxon>
        <taxon>Bacillati</taxon>
        <taxon>Actinomycetota</taxon>
        <taxon>Acidimicrobiia</taxon>
        <taxon>Acidimicrobiales</taxon>
        <taxon>Microthrixaceae</taxon>
        <taxon>Candidatus Neomicrothrix</taxon>
    </lineage>
</organism>
<dbReference type="AlphaFoldDB" id="A0A936TC78"/>
<sequence>MAPSVSAAETSAGLVTPRETCDDCGFDSMRWSRQDAIRTVEKAEWLTALAVERLPDGVWLTRPDRSMPAIGEHVDHLASVMATWLMRAELLVDALGIDVAESPEQPIIGDGANLDRANSLEALRVMASRHGAYLRSVDEATWANAITVGGESFSLDWGVRHSAHEVMHHLWAIAGVRQRLGDVLTLGGGTVASLHASGGGVPKPEIPSAEIDVGGVVGDAQAARQYHGRPWQALCLWSTEVVEAWAAEGHPIFPGAAGENLSLSGLDWSQIRAGLIVQVGDMTARVSAPAVPCTKNSRWFSDRDHRRLGHDVSPGRARWYASVLTPGRVEPGDPVSVHSGG</sequence>
<evidence type="ECO:0000313" key="2">
    <source>
        <dbReference type="EMBL" id="MBK9296186.1"/>
    </source>
</evidence>
<dbReference type="PANTHER" id="PTHR30212:SF2">
    <property type="entry name" value="PROTEIN YIIM"/>
    <property type="match status" value="1"/>
</dbReference>
<dbReference type="GO" id="GO:0030151">
    <property type="term" value="F:molybdenum ion binding"/>
    <property type="evidence" value="ECO:0007669"/>
    <property type="project" value="InterPro"/>
</dbReference>
<dbReference type="GO" id="GO:0030170">
    <property type="term" value="F:pyridoxal phosphate binding"/>
    <property type="evidence" value="ECO:0007669"/>
    <property type="project" value="InterPro"/>
</dbReference>
<protein>
    <submittedName>
        <fullName evidence="2">MOSC domain-containing protein</fullName>
    </submittedName>
</protein>
<reference evidence="2 3" key="1">
    <citation type="submission" date="2020-10" db="EMBL/GenBank/DDBJ databases">
        <title>Connecting structure to function with the recovery of over 1000 high-quality activated sludge metagenome-assembled genomes encoding full-length rRNA genes using long-read sequencing.</title>
        <authorList>
            <person name="Singleton C.M."/>
            <person name="Petriglieri F."/>
            <person name="Kristensen J.M."/>
            <person name="Kirkegaard R.H."/>
            <person name="Michaelsen T.Y."/>
            <person name="Andersen M.H."/>
            <person name="Karst S.M."/>
            <person name="Dueholm M.S."/>
            <person name="Nielsen P.H."/>
            <person name="Albertsen M."/>
        </authorList>
    </citation>
    <scope>NUCLEOTIDE SEQUENCE [LARGE SCALE GENOMIC DNA]</scope>
    <source>
        <strain evidence="2">Lyne_18-Q3-R50-59_MAXAC.006</strain>
    </source>
</reference>